<evidence type="ECO:0000313" key="1">
    <source>
        <dbReference type="EMBL" id="KAA5836255.1"/>
    </source>
</evidence>
<dbReference type="EMBL" id="VWPH01000003">
    <property type="protein sequence ID" value="KAA5836255.1"/>
    <property type="molecule type" value="Genomic_DNA"/>
</dbReference>
<accession>A0A5M7CCY4</accession>
<dbReference type="Proteomes" id="UP000323946">
    <property type="component" value="Unassembled WGS sequence"/>
</dbReference>
<organism evidence="1 2">
    <name type="scientific">Saccharopolyspora hirsuta</name>
    <dbReference type="NCBI Taxonomy" id="1837"/>
    <lineage>
        <taxon>Bacteria</taxon>
        <taxon>Bacillati</taxon>
        <taxon>Actinomycetota</taxon>
        <taxon>Actinomycetes</taxon>
        <taxon>Pseudonocardiales</taxon>
        <taxon>Pseudonocardiaceae</taxon>
        <taxon>Saccharopolyspora</taxon>
    </lineage>
</organism>
<dbReference type="OrthoDB" id="9927743at2"/>
<sequence>MHELELSSQSVELLPAREALSGGGNFGVGDIAIVNQFNIIVAVNFGGDIAQDIEASNVADIDFNH</sequence>
<evidence type="ECO:0000313" key="2">
    <source>
        <dbReference type="Proteomes" id="UP000323946"/>
    </source>
</evidence>
<dbReference type="AlphaFoldDB" id="A0A5M7CCY4"/>
<comment type="caution">
    <text evidence="1">The sequence shown here is derived from an EMBL/GenBank/DDBJ whole genome shotgun (WGS) entry which is preliminary data.</text>
</comment>
<keyword evidence="2" id="KW-1185">Reference proteome</keyword>
<gene>
    <name evidence="1" type="ORF">F1721_08040</name>
</gene>
<dbReference type="RefSeq" id="WP_150065912.1">
    <property type="nucleotide sequence ID" value="NZ_JBEPDJ010000003.1"/>
</dbReference>
<protein>
    <submittedName>
        <fullName evidence="1">Uncharacterized protein</fullName>
    </submittedName>
</protein>
<proteinExistence type="predicted"/>
<name>A0A5M7CCY4_SACHI</name>
<reference evidence="1 2" key="1">
    <citation type="submission" date="2019-09" db="EMBL/GenBank/DDBJ databases">
        <title>Draft genome sequence of the thermophilic Saccharopolyspora hirsuta VKM Ac-666T.</title>
        <authorList>
            <person name="Lobastova T.G."/>
            <person name="Fokina V."/>
            <person name="Bragin E.Y."/>
            <person name="Shtratnikova V.Y."/>
            <person name="Starodumova I.P."/>
            <person name="Tarlachkov S.V."/>
            <person name="Donova M.V."/>
        </authorList>
    </citation>
    <scope>NUCLEOTIDE SEQUENCE [LARGE SCALE GENOMIC DNA]</scope>
    <source>
        <strain evidence="1 2">VKM Ac-666</strain>
    </source>
</reference>